<dbReference type="AlphaFoldDB" id="A0A150G9X1"/>
<evidence type="ECO:0000313" key="3">
    <source>
        <dbReference type="EMBL" id="KXZ46628.1"/>
    </source>
</evidence>
<feature type="compositionally biased region" description="Low complexity" evidence="1">
    <location>
        <begin position="202"/>
        <end position="214"/>
    </location>
</feature>
<feature type="compositionally biased region" description="Basic and acidic residues" evidence="1">
    <location>
        <begin position="216"/>
        <end position="232"/>
    </location>
</feature>
<feature type="transmembrane region" description="Helical" evidence="2">
    <location>
        <begin position="157"/>
        <end position="183"/>
    </location>
</feature>
<feature type="region of interest" description="Disordered" evidence="1">
    <location>
        <begin position="519"/>
        <end position="578"/>
    </location>
</feature>
<dbReference type="OrthoDB" id="10686072at2759"/>
<feature type="compositionally biased region" description="Low complexity" evidence="1">
    <location>
        <begin position="539"/>
        <end position="559"/>
    </location>
</feature>
<dbReference type="Proteomes" id="UP000075714">
    <property type="component" value="Unassembled WGS sequence"/>
</dbReference>
<feature type="region of interest" description="Disordered" evidence="1">
    <location>
        <begin position="194"/>
        <end position="234"/>
    </location>
</feature>
<feature type="compositionally biased region" description="Low complexity" evidence="1">
    <location>
        <begin position="127"/>
        <end position="138"/>
    </location>
</feature>
<name>A0A150G9X1_GONPE</name>
<feature type="region of interest" description="Disordered" evidence="1">
    <location>
        <begin position="113"/>
        <end position="152"/>
    </location>
</feature>
<feature type="compositionally biased region" description="Gly residues" evidence="1">
    <location>
        <begin position="420"/>
        <end position="431"/>
    </location>
</feature>
<comment type="caution">
    <text evidence="3">The sequence shown here is derived from an EMBL/GenBank/DDBJ whole genome shotgun (WGS) entry which is preliminary data.</text>
</comment>
<keyword evidence="4" id="KW-1185">Reference proteome</keyword>
<feature type="region of interest" description="Disordered" evidence="1">
    <location>
        <begin position="246"/>
        <end position="292"/>
    </location>
</feature>
<feature type="compositionally biased region" description="Gly residues" evidence="1">
    <location>
        <begin position="269"/>
        <end position="278"/>
    </location>
</feature>
<accession>A0A150G9X1</accession>
<keyword evidence="2" id="KW-0812">Transmembrane</keyword>
<feature type="region of interest" description="Disordered" evidence="1">
    <location>
        <begin position="632"/>
        <end position="698"/>
    </location>
</feature>
<proteinExistence type="predicted"/>
<protein>
    <submittedName>
        <fullName evidence="3">Uncharacterized protein</fullName>
    </submittedName>
</protein>
<dbReference type="EMBL" id="LSYV01000043">
    <property type="protein sequence ID" value="KXZ46628.1"/>
    <property type="molecule type" value="Genomic_DNA"/>
</dbReference>
<keyword evidence="2" id="KW-1133">Transmembrane helix</keyword>
<feature type="region of interest" description="Disordered" evidence="1">
    <location>
        <begin position="397"/>
        <end position="469"/>
    </location>
</feature>
<evidence type="ECO:0000256" key="2">
    <source>
        <dbReference type="SAM" id="Phobius"/>
    </source>
</evidence>
<feature type="compositionally biased region" description="Low complexity" evidence="1">
    <location>
        <begin position="658"/>
        <end position="685"/>
    </location>
</feature>
<sequence length="698" mass="69185">MGLDIELNLPTDANTTYYAEAILDMLAAWAASGLTTNSSSTVALLVCSLPSLDAFRASATVDVTYAVPLNTQGATVYSSQCGDAGTGSTGGTLGNSGLGCLVIEVPSVNIEQGQPAVSAAPPPPPGRGVAPGDTGEPAAAPPPGAGDNGKGKKKSNLALIAGIVAACLVLLLIMCATVAVLVIRRKRQREKWAAEHPELAEAEAAQQGREAPQPQHEPELDRDRGSDRDGERSSLAAALSGSLGGFLSSGSSSGPSGGSTGSGSLPGFTPGGGGGGEAGAAAHGHSLPATPDSYTTVSTASLTAVTLMPMTPESQAAFDADTELRAVGTRTPSLRIQVSGAALMASTAAMPVLEEVEEEGMEEDGPMATHGSVDGDDDDVHSVVSGAGDDVGDFALAPEVDGDATPAEEPPQWAHRPWSAGGGAAADGDGGTDYASAQSTIHHDIESPAGDAASTEPGGSGDGDGGAFGASSPSTAAFILLARPVVPALVGRHSSVTVGSRGSVAFAAAAAAVAADARSGRSLGGGIGGSTLGPRPRKGSMGAQAAASAWGAPSAAGGKSMRRSQTTHGGEPSGLVPLIMGRASTGHIHVSGSAAAVVAAEEGILPGSPRRPSLEKAPGLFGRGPAVAFPGGEGYGEEELSEWARARSVTSRQHGAGPQSRSHSQLHLQSHLQPQPRGEGHAAAGGREGRSSVHFKKG</sequence>
<organism evidence="3 4">
    <name type="scientific">Gonium pectorale</name>
    <name type="common">Green alga</name>
    <dbReference type="NCBI Taxonomy" id="33097"/>
    <lineage>
        <taxon>Eukaryota</taxon>
        <taxon>Viridiplantae</taxon>
        <taxon>Chlorophyta</taxon>
        <taxon>core chlorophytes</taxon>
        <taxon>Chlorophyceae</taxon>
        <taxon>CS clade</taxon>
        <taxon>Chlamydomonadales</taxon>
        <taxon>Volvocaceae</taxon>
        <taxon>Gonium</taxon>
    </lineage>
</organism>
<gene>
    <name evidence="3" type="ORF">GPECTOR_42g839</name>
</gene>
<reference evidence="4" key="1">
    <citation type="journal article" date="2016" name="Nat. Commun.">
        <title>The Gonium pectorale genome demonstrates co-option of cell cycle regulation during the evolution of multicellularity.</title>
        <authorList>
            <person name="Hanschen E.R."/>
            <person name="Marriage T.N."/>
            <person name="Ferris P.J."/>
            <person name="Hamaji T."/>
            <person name="Toyoda A."/>
            <person name="Fujiyama A."/>
            <person name="Neme R."/>
            <person name="Noguchi H."/>
            <person name="Minakuchi Y."/>
            <person name="Suzuki M."/>
            <person name="Kawai-Toyooka H."/>
            <person name="Smith D.R."/>
            <person name="Sparks H."/>
            <person name="Anderson J."/>
            <person name="Bakaric R."/>
            <person name="Luria V."/>
            <person name="Karger A."/>
            <person name="Kirschner M.W."/>
            <person name="Durand P.M."/>
            <person name="Michod R.E."/>
            <person name="Nozaki H."/>
            <person name="Olson B.J."/>
        </authorList>
    </citation>
    <scope>NUCLEOTIDE SEQUENCE [LARGE SCALE GENOMIC DNA]</scope>
    <source>
        <strain evidence="4">NIES-2863</strain>
    </source>
</reference>
<evidence type="ECO:0000313" key="4">
    <source>
        <dbReference type="Proteomes" id="UP000075714"/>
    </source>
</evidence>
<feature type="compositionally biased region" description="Gly residues" evidence="1">
    <location>
        <begin position="522"/>
        <end position="531"/>
    </location>
</feature>
<feature type="compositionally biased region" description="Gly residues" evidence="1">
    <location>
        <begin position="458"/>
        <end position="468"/>
    </location>
</feature>
<evidence type="ECO:0000256" key="1">
    <source>
        <dbReference type="SAM" id="MobiDB-lite"/>
    </source>
</evidence>
<keyword evidence="2" id="KW-0472">Membrane</keyword>